<dbReference type="RefSeq" id="WP_097644376.1">
    <property type="nucleotide sequence ID" value="NZ_NQWI01000052.1"/>
</dbReference>
<protein>
    <recommendedName>
        <fullName evidence="9">Circadian input-output histidine kinase CikA</fullName>
        <ecNumber evidence="4">2.7.13.3</ecNumber>
    </recommendedName>
</protein>
<evidence type="ECO:0000256" key="5">
    <source>
        <dbReference type="ARBA" id="ARBA00022553"/>
    </source>
</evidence>
<keyword evidence="6" id="KW-0808">Transferase</keyword>
<keyword evidence="8" id="KW-0902">Two-component regulatory system</keyword>
<dbReference type="Gene3D" id="3.30.565.10">
    <property type="entry name" value="Histidine kinase-like ATPase, C-terminal domain"/>
    <property type="match status" value="1"/>
</dbReference>
<dbReference type="EMBL" id="NQWI01000052">
    <property type="protein sequence ID" value="PDW02772.1"/>
    <property type="molecule type" value="Genomic_DNA"/>
</dbReference>
<dbReference type="SMART" id="SM00304">
    <property type="entry name" value="HAMP"/>
    <property type="match status" value="1"/>
</dbReference>
<dbReference type="Gene3D" id="1.10.287.130">
    <property type="match status" value="1"/>
</dbReference>
<dbReference type="InterPro" id="IPR003594">
    <property type="entry name" value="HATPase_dom"/>
</dbReference>
<dbReference type="SMART" id="SM00387">
    <property type="entry name" value="HATPase_c"/>
    <property type="match status" value="1"/>
</dbReference>
<keyword evidence="7 14" id="KW-0418">Kinase</keyword>
<dbReference type="Gene3D" id="6.10.340.10">
    <property type="match status" value="1"/>
</dbReference>
<evidence type="ECO:0000259" key="13">
    <source>
        <dbReference type="PROSITE" id="PS50885"/>
    </source>
</evidence>
<accession>A0A2A6RIC6</accession>
<dbReference type="Pfam" id="PF00672">
    <property type="entry name" value="HAMP"/>
    <property type="match status" value="1"/>
</dbReference>
<dbReference type="PANTHER" id="PTHR43711:SF26">
    <property type="entry name" value="SENSOR HISTIDINE KINASE RCSC"/>
    <property type="match status" value="1"/>
</dbReference>
<feature type="domain" description="Histidine kinase" evidence="12">
    <location>
        <begin position="316"/>
        <end position="535"/>
    </location>
</feature>
<dbReference type="InterPro" id="IPR003661">
    <property type="entry name" value="HisK_dim/P_dom"/>
</dbReference>
<proteinExistence type="inferred from homology"/>
<name>A0A2A6RIC6_9CHLR</name>
<feature type="region of interest" description="Disordered" evidence="11">
    <location>
        <begin position="538"/>
        <end position="563"/>
    </location>
</feature>
<evidence type="ECO:0000256" key="3">
    <source>
        <dbReference type="ARBA" id="ARBA00006402"/>
    </source>
</evidence>
<dbReference type="SUPFAM" id="SSF158472">
    <property type="entry name" value="HAMP domain-like"/>
    <property type="match status" value="1"/>
</dbReference>
<evidence type="ECO:0000256" key="4">
    <source>
        <dbReference type="ARBA" id="ARBA00012438"/>
    </source>
</evidence>
<dbReference type="InterPro" id="IPR005467">
    <property type="entry name" value="His_kinase_dom"/>
</dbReference>
<dbReference type="InterPro" id="IPR004358">
    <property type="entry name" value="Sig_transdc_His_kin-like_C"/>
</dbReference>
<organism evidence="14 15">
    <name type="scientific">Candidatus Viridilinea mediisalina</name>
    <dbReference type="NCBI Taxonomy" id="2024553"/>
    <lineage>
        <taxon>Bacteria</taxon>
        <taxon>Bacillati</taxon>
        <taxon>Chloroflexota</taxon>
        <taxon>Chloroflexia</taxon>
        <taxon>Chloroflexales</taxon>
        <taxon>Chloroflexineae</taxon>
        <taxon>Oscillochloridaceae</taxon>
        <taxon>Candidatus Viridilinea</taxon>
    </lineage>
</organism>
<feature type="domain" description="HAMP" evidence="13">
    <location>
        <begin position="211"/>
        <end position="263"/>
    </location>
</feature>
<keyword evidence="15" id="KW-1185">Reference proteome</keyword>
<feature type="coiled-coil region" evidence="10">
    <location>
        <begin position="255"/>
        <end position="309"/>
    </location>
</feature>
<dbReference type="FunFam" id="3.30.565.10:FF:000010">
    <property type="entry name" value="Sensor histidine kinase RcsC"/>
    <property type="match status" value="1"/>
</dbReference>
<evidence type="ECO:0000256" key="6">
    <source>
        <dbReference type="ARBA" id="ARBA00022679"/>
    </source>
</evidence>
<dbReference type="SUPFAM" id="SSF47384">
    <property type="entry name" value="Homodimeric domain of signal transducing histidine kinase"/>
    <property type="match status" value="1"/>
</dbReference>
<evidence type="ECO:0000313" key="14">
    <source>
        <dbReference type="EMBL" id="PDW02772.1"/>
    </source>
</evidence>
<evidence type="ECO:0000256" key="2">
    <source>
        <dbReference type="ARBA" id="ARBA00004370"/>
    </source>
</evidence>
<dbReference type="GO" id="GO:0000155">
    <property type="term" value="F:phosphorelay sensor kinase activity"/>
    <property type="evidence" value="ECO:0007669"/>
    <property type="project" value="InterPro"/>
</dbReference>
<reference evidence="15" key="1">
    <citation type="submission" date="2017-08" db="EMBL/GenBank/DDBJ databases">
        <authorList>
            <person name="Grouzdev D.S."/>
            <person name="Gaisin V.A."/>
            <person name="Rysina M.S."/>
            <person name="Gorlenko V.M."/>
        </authorList>
    </citation>
    <scope>NUCLEOTIDE SEQUENCE [LARGE SCALE GENOMIC DNA]</scope>
    <source>
        <strain evidence="15">Kir15-3F</strain>
    </source>
</reference>
<comment type="subcellular location">
    <subcellularLocation>
        <location evidence="2">Membrane</location>
    </subcellularLocation>
</comment>
<sequence length="563" mass="61724">MKFSFPIRAKLLSAFALDLMLMIALGLVASQQMAVMHARASFVADHTIPSLEVVAALKAHINEYRVNQLEFMLYTNDADKDRSLQRMLEIEERMDQALDSYRPLINSDAEELSFARVEERWQALVEATHTNFVPDALQSNTGTVRPFYSRLNPIYSGLERAIGDLTTESQHQADESLVVVEQAYSTARTFIMADTILVIVVSAVIGFGLSNNIARRIGTLSSAANKVSGGDLEQPVAVRGRDELAQLGHTFNQMIASLRSQRSALQERNQQLQASLERQEQLTADVLRGKQAEAEAQQAQVAAEAASQAKSMFLATMSHELRTPLNAILGYAQIMQINPAYPKPAAGDVDPLDRILSAGRHLKALINNVLDFSKIEQGKIDLNLAPVDLAAVLREAADVVAPLAERQQNQLKLEYAPELGRSKTDADKLRQVLINLLANAAKFTENGTITLRAQRDDAGIVFEVEDTGIGIAPADHERIFQPFSQVDGSVTRRYEGTGLGLTLSRELCHVLGGTISVESTLGQGSTFRIWLPTERPEQPCPSRIPAATPCPSQAHLTPSMRPA</sequence>
<evidence type="ECO:0000256" key="7">
    <source>
        <dbReference type="ARBA" id="ARBA00022777"/>
    </source>
</evidence>
<dbReference type="InterPro" id="IPR036097">
    <property type="entry name" value="HisK_dim/P_sf"/>
</dbReference>
<dbReference type="CDD" id="cd16922">
    <property type="entry name" value="HATPase_EvgS-ArcB-TorS-like"/>
    <property type="match status" value="1"/>
</dbReference>
<dbReference type="Pfam" id="PF02518">
    <property type="entry name" value="HATPase_c"/>
    <property type="match status" value="1"/>
</dbReference>
<dbReference type="InterPro" id="IPR003660">
    <property type="entry name" value="HAMP_dom"/>
</dbReference>
<dbReference type="CDD" id="cd00082">
    <property type="entry name" value="HisKA"/>
    <property type="match status" value="1"/>
</dbReference>
<comment type="similarity">
    <text evidence="3">In the N-terminal section; belongs to the phytochrome family.</text>
</comment>
<dbReference type="Pfam" id="PF00512">
    <property type="entry name" value="HisKA"/>
    <property type="match status" value="1"/>
</dbReference>
<dbReference type="GO" id="GO:0016020">
    <property type="term" value="C:membrane"/>
    <property type="evidence" value="ECO:0007669"/>
    <property type="project" value="UniProtKB-SubCell"/>
</dbReference>
<dbReference type="EC" id="2.7.13.3" evidence="4"/>
<evidence type="ECO:0000256" key="1">
    <source>
        <dbReference type="ARBA" id="ARBA00000085"/>
    </source>
</evidence>
<dbReference type="Proteomes" id="UP000220527">
    <property type="component" value="Unassembled WGS sequence"/>
</dbReference>
<dbReference type="PRINTS" id="PR00344">
    <property type="entry name" value="BCTRLSENSOR"/>
</dbReference>
<dbReference type="AlphaFoldDB" id="A0A2A6RIC6"/>
<dbReference type="OrthoDB" id="9790669at2"/>
<evidence type="ECO:0000256" key="11">
    <source>
        <dbReference type="SAM" id="MobiDB-lite"/>
    </source>
</evidence>
<evidence type="ECO:0000259" key="12">
    <source>
        <dbReference type="PROSITE" id="PS50109"/>
    </source>
</evidence>
<dbReference type="PANTHER" id="PTHR43711">
    <property type="entry name" value="TWO-COMPONENT HISTIDINE KINASE"/>
    <property type="match status" value="1"/>
</dbReference>
<dbReference type="PROSITE" id="PS50885">
    <property type="entry name" value="HAMP"/>
    <property type="match status" value="1"/>
</dbReference>
<dbReference type="PROSITE" id="PS50109">
    <property type="entry name" value="HIS_KIN"/>
    <property type="match status" value="1"/>
</dbReference>
<evidence type="ECO:0000256" key="8">
    <source>
        <dbReference type="ARBA" id="ARBA00023012"/>
    </source>
</evidence>
<dbReference type="Pfam" id="PF12729">
    <property type="entry name" value="4HB_MCP_1"/>
    <property type="match status" value="1"/>
</dbReference>
<dbReference type="SMART" id="SM00388">
    <property type="entry name" value="HisKA"/>
    <property type="match status" value="1"/>
</dbReference>
<keyword evidence="5" id="KW-0597">Phosphoprotein</keyword>
<gene>
    <name evidence="14" type="ORF">CJ255_12165</name>
</gene>
<dbReference type="InterPro" id="IPR050736">
    <property type="entry name" value="Sensor_HK_Regulatory"/>
</dbReference>
<keyword evidence="10" id="KW-0175">Coiled coil</keyword>
<evidence type="ECO:0000256" key="9">
    <source>
        <dbReference type="ARBA" id="ARBA00074306"/>
    </source>
</evidence>
<evidence type="ECO:0000256" key="10">
    <source>
        <dbReference type="SAM" id="Coils"/>
    </source>
</evidence>
<evidence type="ECO:0000313" key="15">
    <source>
        <dbReference type="Proteomes" id="UP000220527"/>
    </source>
</evidence>
<dbReference type="InterPro" id="IPR024478">
    <property type="entry name" value="HlyB_4HB_MCP"/>
</dbReference>
<dbReference type="CDD" id="cd06225">
    <property type="entry name" value="HAMP"/>
    <property type="match status" value="1"/>
</dbReference>
<dbReference type="SUPFAM" id="SSF55874">
    <property type="entry name" value="ATPase domain of HSP90 chaperone/DNA topoisomerase II/histidine kinase"/>
    <property type="match status" value="1"/>
</dbReference>
<comment type="caution">
    <text evidence="14">The sequence shown here is derived from an EMBL/GenBank/DDBJ whole genome shotgun (WGS) entry which is preliminary data.</text>
</comment>
<dbReference type="InterPro" id="IPR036890">
    <property type="entry name" value="HATPase_C_sf"/>
</dbReference>
<comment type="catalytic activity">
    <reaction evidence="1">
        <text>ATP + protein L-histidine = ADP + protein N-phospho-L-histidine.</text>
        <dbReference type="EC" id="2.7.13.3"/>
    </reaction>
</comment>